<name>A0A1Y1VJP2_9FUNG</name>
<proteinExistence type="predicted"/>
<dbReference type="AlphaFoldDB" id="A0A1Y1VJP2"/>
<reference evidence="1 2" key="1">
    <citation type="submission" date="2016-08" db="EMBL/GenBank/DDBJ databases">
        <title>Genomes of anaerobic fungi encode conserved fungal cellulosomes for biomass hydrolysis.</title>
        <authorList>
            <consortium name="DOE Joint Genome Institute"/>
            <person name="Haitjema C.H."/>
            <person name="Gilmore S.P."/>
            <person name="Henske J.K."/>
            <person name="Solomon K.V."/>
            <person name="De Groot R."/>
            <person name="Kuo A."/>
            <person name="Mondo S.J."/>
            <person name="Salamov A.A."/>
            <person name="Labutti K."/>
            <person name="Zhao Z."/>
            <person name="Chiniquy J."/>
            <person name="Barry K."/>
            <person name="Brewer H.M."/>
            <person name="Purvine S.O."/>
            <person name="Wright A.T."/>
            <person name="Boxma B."/>
            <person name="Van Alen T."/>
            <person name="Hackstein J.H."/>
            <person name="Baker S.E."/>
            <person name="Grigoriev I.V."/>
            <person name="O'Malley M.A."/>
        </authorList>
    </citation>
    <scope>NUCLEOTIDE SEQUENCE [LARGE SCALE GENOMIC DNA]</scope>
    <source>
        <strain evidence="2">finn</strain>
    </source>
</reference>
<dbReference type="InterPro" id="IPR017964">
    <property type="entry name" value="DNA-dir_DNA_pol_B_CS"/>
</dbReference>
<dbReference type="SUPFAM" id="SSF53098">
    <property type="entry name" value="Ribonuclease H-like"/>
    <property type="match status" value="1"/>
</dbReference>
<dbReference type="GO" id="GO:0000166">
    <property type="term" value="F:nucleotide binding"/>
    <property type="evidence" value="ECO:0007669"/>
    <property type="project" value="InterPro"/>
</dbReference>
<dbReference type="Gene3D" id="3.30.420.10">
    <property type="entry name" value="Ribonuclease H-like superfamily/Ribonuclease H"/>
    <property type="match status" value="1"/>
</dbReference>
<accession>A0A1Y1VJP2</accession>
<dbReference type="PROSITE" id="PS00116">
    <property type="entry name" value="DNA_POLYMERASE_B"/>
    <property type="match status" value="1"/>
</dbReference>
<protein>
    <submittedName>
        <fullName evidence="1">Uncharacterized protein</fullName>
    </submittedName>
</protein>
<evidence type="ECO:0000313" key="2">
    <source>
        <dbReference type="Proteomes" id="UP000193719"/>
    </source>
</evidence>
<dbReference type="InterPro" id="IPR036397">
    <property type="entry name" value="RNaseH_sf"/>
</dbReference>
<dbReference type="GO" id="GO:0003676">
    <property type="term" value="F:nucleic acid binding"/>
    <property type="evidence" value="ECO:0007669"/>
    <property type="project" value="InterPro"/>
</dbReference>
<keyword evidence="2" id="KW-1185">Reference proteome</keyword>
<dbReference type="EMBL" id="MCFH01000005">
    <property type="protein sequence ID" value="ORX57921.1"/>
    <property type="molecule type" value="Genomic_DNA"/>
</dbReference>
<reference evidence="1 2" key="2">
    <citation type="submission" date="2016-08" db="EMBL/GenBank/DDBJ databases">
        <title>Pervasive Adenine N6-methylation of Active Genes in Fungi.</title>
        <authorList>
            <consortium name="DOE Joint Genome Institute"/>
            <person name="Mondo S.J."/>
            <person name="Dannebaum R.O."/>
            <person name="Kuo R.C."/>
            <person name="Labutti K."/>
            <person name="Haridas S."/>
            <person name="Kuo A."/>
            <person name="Salamov A."/>
            <person name="Ahrendt S.R."/>
            <person name="Lipzen A."/>
            <person name="Sullivan W."/>
            <person name="Andreopoulos W.B."/>
            <person name="Clum A."/>
            <person name="Lindquist E."/>
            <person name="Daum C."/>
            <person name="Ramamoorthy G.K."/>
            <person name="Gryganskyi A."/>
            <person name="Culley D."/>
            <person name="Magnuson J.K."/>
            <person name="James T.Y."/>
            <person name="O'Malley M.A."/>
            <person name="Stajich J.E."/>
            <person name="Spatafora J.W."/>
            <person name="Visel A."/>
            <person name="Grigoriev I.V."/>
        </authorList>
    </citation>
    <scope>NUCLEOTIDE SEQUENCE [LARGE SCALE GENOMIC DNA]</scope>
    <source>
        <strain evidence="2">finn</strain>
    </source>
</reference>
<dbReference type="Proteomes" id="UP000193719">
    <property type="component" value="Unassembled WGS sequence"/>
</dbReference>
<dbReference type="SUPFAM" id="SSF56672">
    <property type="entry name" value="DNA/RNA polymerases"/>
    <property type="match status" value="1"/>
</dbReference>
<sequence>MSDETDIINNEYTNFRVSNNEEIEDSFDIFRTINSEYDYESGMFEVRYVFRRSLSGAYFTVVKRSFWDSIHNDFENVVYDEYGDAIEYSEVEPVLVGIKAIKPWNGKGKEFMLTKRINNKIYTLCFTRSINKCLIISSIKYMNPELRCKSAGELKNFSLMHKKYDDFYCEIEQVENKYKRSVKILSTEKQLEDIKDEDFNNNIMLYSIGCHIGYIYKGIPDFTDDRDNIKIKSLFKKNEKIERNVYAIVWFDCEWSYEVLNDDEIISKDSNLICAITVRKGETTEQSFRNFKMFFNYVKILSKKGLVYCYSHNGGKVEHILLLKSMIQNFDIGKKNEYDLIACNGTQIKTLRYGENLIFYDSLLLLSLPVEKLPEVYGLKINKGHKDWINGKCPKNWYRNKIWDYKNKDDIEYCMNDVRIVKQAMEITNKSLEPLVKCQSVIHPDGYKWVLSNTSISSIGKQTIFNTFTDLPNNLLEKALFLETYHGGRCEMFYHGLVESDDENFIAVTDKVSMYPSVVQDITPGKLLRIQHEIPKEEEGVMWAMDVIIKYKTFYSIPPICRKRNGILISENYDVPTLLYMWNFEYEALKNNIDVIEIKNVYIFDSLDLSPIFLSWYEKKRQAKTPTEKIGPKILMNGTTGGFGQRFVMTQRTLCKNVEELVNKRKLYKYTYYDAFDDWQWLLYDDYINSKTCYQLISFITAKSRFKLWLRMNELLKVDSHAQILYCDTDSVFIKGNKKLMDYIDKNQSDELIDGWDFKQIKKMYIRGLKKYMYYDMDGKLVKKISGLNYKNMDDISFEEFQKDSIEAQTEKWVRTYDNKIKIENKNINFRKIYEKGKISESGIVEPFFSSETIVI</sequence>
<dbReference type="InterPro" id="IPR012337">
    <property type="entry name" value="RNaseH-like_sf"/>
</dbReference>
<organism evidence="1 2">
    <name type="scientific">Piromyces finnis</name>
    <dbReference type="NCBI Taxonomy" id="1754191"/>
    <lineage>
        <taxon>Eukaryota</taxon>
        <taxon>Fungi</taxon>
        <taxon>Fungi incertae sedis</taxon>
        <taxon>Chytridiomycota</taxon>
        <taxon>Chytridiomycota incertae sedis</taxon>
        <taxon>Neocallimastigomycetes</taxon>
        <taxon>Neocallimastigales</taxon>
        <taxon>Neocallimastigaceae</taxon>
        <taxon>Piromyces</taxon>
    </lineage>
</organism>
<dbReference type="Gene3D" id="3.90.1600.10">
    <property type="entry name" value="Palm domain of DNA polymerase"/>
    <property type="match status" value="1"/>
</dbReference>
<dbReference type="InterPro" id="IPR043502">
    <property type="entry name" value="DNA/RNA_pol_sf"/>
</dbReference>
<feature type="non-terminal residue" evidence="1">
    <location>
        <position position="856"/>
    </location>
</feature>
<gene>
    <name evidence="1" type="ORF">BCR36DRAFT_580478</name>
</gene>
<comment type="caution">
    <text evidence="1">The sequence shown here is derived from an EMBL/GenBank/DDBJ whole genome shotgun (WGS) entry which is preliminary data.</text>
</comment>
<evidence type="ECO:0000313" key="1">
    <source>
        <dbReference type="EMBL" id="ORX57921.1"/>
    </source>
</evidence>
<dbReference type="InterPro" id="IPR023211">
    <property type="entry name" value="DNA_pol_palm_dom_sf"/>
</dbReference>